<proteinExistence type="predicted"/>
<dbReference type="AlphaFoldDB" id="A0A315V7B4"/>
<dbReference type="EMBL" id="NHOQ01002757">
    <property type="protein sequence ID" value="PWA14824.1"/>
    <property type="molecule type" value="Genomic_DNA"/>
</dbReference>
<accession>A0A315V7B4</accession>
<organism evidence="1 2">
    <name type="scientific">Gambusia affinis</name>
    <name type="common">Western mosquitofish</name>
    <name type="synonym">Heterandria affinis</name>
    <dbReference type="NCBI Taxonomy" id="33528"/>
    <lineage>
        <taxon>Eukaryota</taxon>
        <taxon>Metazoa</taxon>
        <taxon>Chordata</taxon>
        <taxon>Craniata</taxon>
        <taxon>Vertebrata</taxon>
        <taxon>Euteleostomi</taxon>
        <taxon>Actinopterygii</taxon>
        <taxon>Neopterygii</taxon>
        <taxon>Teleostei</taxon>
        <taxon>Neoteleostei</taxon>
        <taxon>Acanthomorphata</taxon>
        <taxon>Ovalentaria</taxon>
        <taxon>Atherinomorphae</taxon>
        <taxon>Cyprinodontiformes</taxon>
        <taxon>Poeciliidae</taxon>
        <taxon>Poeciliinae</taxon>
        <taxon>Gambusia</taxon>
    </lineage>
</organism>
<gene>
    <name evidence="1" type="ORF">CCH79_00014499</name>
</gene>
<name>A0A315V7B4_GAMAF</name>
<keyword evidence="2" id="KW-1185">Reference proteome</keyword>
<dbReference type="Proteomes" id="UP000250572">
    <property type="component" value="Unassembled WGS sequence"/>
</dbReference>
<protein>
    <submittedName>
        <fullName evidence="1">Uncharacterized protein</fullName>
    </submittedName>
</protein>
<sequence>MFSLRKVETVCAPTGQLRFISLDTKPADCCLYRDETRHVTQSELLLWLDENTSTFSNKNNCTFQTAEATH</sequence>
<reference evidence="1 2" key="1">
    <citation type="journal article" date="2018" name="G3 (Bethesda)">
        <title>A High-Quality Reference Genome for the Invasive Mosquitofish Gambusia affinis Using a Chicago Library.</title>
        <authorList>
            <person name="Hoffberg S.L."/>
            <person name="Troendle N.J."/>
            <person name="Glenn T.C."/>
            <person name="Mahmud O."/>
            <person name="Louha S."/>
            <person name="Chalopin D."/>
            <person name="Bennetzen J.L."/>
            <person name="Mauricio R."/>
        </authorList>
    </citation>
    <scope>NUCLEOTIDE SEQUENCE [LARGE SCALE GENOMIC DNA]</scope>
    <source>
        <strain evidence="1">NE01/NJP1002.9</strain>
        <tissue evidence="1">Muscle</tissue>
    </source>
</reference>
<comment type="caution">
    <text evidence="1">The sequence shown here is derived from an EMBL/GenBank/DDBJ whole genome shotgun (WGS) entry which is preliminary data.</text>
</comment>
<evidence type="ECO:0000313" key="1">
    <source>
        <dbReference type="EMBL" id="PWA14824.1"/>
    </source>
</evidence>
<evidence type="ECO:0000313" key="2">
    <source>
        <dbReference type="Proteomes" id="UP000250572"/>
    </source>
</evidence>